<evidence type="ECO:0000313" key="1">
    <source>
        <dbReference type="EMBL" id="TQM68570.1"/>
    </source>
</evidence>
<organism evidence="1 2">
    <name type="scientific">Actinomadura hallensis</name>
    <dbReference type="NCBI Taxonomy" id="337895"/>
    <lineage>
        <taxon>Bacteria</taxon>
        <taxon>Bacillati</taxon>
        <taxon>Actinomycetota</taxon>
        <taxon>Actinomycetes</taxon>
        <taxon>Streptosporangiales</taxon>
        <taxon>Thermomonosporaceae</taxon>
        <taxon>Actinomadura</taxon>
    </lineage>
</organism>
<sequence length="211" mass="22554">MVTLATTEGARDEHIVVPMPGSSVNTARLCFDDGLEQFTVRSDDTLTDLLDASFGTPLPTVWADGANVHIGYPIGSRLLNRSRPSTLALNPTVPWALDVHGGAQKLDADLTGVDVRSVTFHSGVAGVRLVLDRPPQNRVIRLTSVRDLRIERPADVPVRLEAAKGVTKVRLDDRWFGAVGNGLTQATHDSDAPGYRLVIAGGADTVTVEAT</sequence>
<keyword evidence="2" id="KW-1185">Reference proteome</keyword>
<dbReference type="EMBL" id="VFPO01000001">
    <property type="protein sequence ID" value="TQM68570.1"/>
    <property type="molecule type" value="Genomic_DNA"/>
</dbReference>
<dbReference type="Proteomes" id="UP000316706">
    <property type="component" value="Unassembled WGS sequence"/>
</dbReference>
<dbReference type="AlphaFoldDB" id="A0A543IDE1"/>
<accession>A0A543IDE1</accession>
<protein>
    <submittedName>
        <fullName evidence="1">Uncharacterized protein</fullName>
    </submittedName>
</protein>
<reference evidence="1 2" key="1">
    <citation type="submission" date="2019-06" db="EMBL/GenBank/DDBJ databases">
        <title>Sequencing the genomes of 1000 actinobacteria strains.</title>
        <authorList>
            <person name="Klenk H.-P."/>
        </authorList>
    </citation>
    <scope>NUCLEOTIDE SEQUENCE [LARGE SCALE GENOMIC DNA]</scope>
    <source>
        <strain evidence="1 2">DSM 45043</strain>
    </source>
</reference>
<proteinExistence type="predicted"/>
<name>A0A543IDE1_9ACTN</name>
<evidence type="ECO:0000313" key="2">
    <source>
        <dbReference type="Proteomes" id="UP000316706"/>
    </source>
</evidence>
<gene>
    <name evidence="1" type="ORF">FHX41_2220</name>
</gene>
<dbReference type="RefSeq" id="WP_141968114.1">
    <property type="nucleotide sequence ID" value="NZ_VFPO01000001.1"/>
</dbReference>
<comment type="caution">
    <text evidence="1">The sequence shown here is derived from an EMBL/GenBank/DDBJ whole genome shotgun (WGS) entry which is preliminary data.</text>
</comment>
<dbReference type="OrthoDB" id="3206419at2"/>